<feature type="transmembrane region" description="Helical" evidence="1">
    <location>
        <begin position="81"/>
        <end position="100"/>
    </location>
</feature>
<evidence type="ECO:0000313" key="3">
    <source>
        <dbReference type="Proteomes" id="UP000289440"/>
    </source>
</evidence>
<protein>
    <submittedName>
        <fullName evidence="2">Uncharacterized protein</fullName>
    </submittedName>
</protein>
<keyword evidence="1" id="KW-0472">Membrane</keyword>
<dbReference type="Proteomes" id="UP000289440">
    <property type="component" value="Chromosome"/>
</dbReference>
<evidence type="ECO:0000313" key="2">
    <source>
        <dbReference type="EMBL" id="VEU59340.1"/>
    </source>
</evidence>
<accession>A0A449A4W9</accession>
<dbReference type="AlphaFoldDB" id="A0A449A4W9"/>
<dbReference type="NCBIfam" id="NF045849">
    <property type="entry name" value="ICE_MMCAP2_0565"/>
    <property type="match status" value="1"/>
</dbReference>
<keyword evidence="1" id="KW-1133">Transmembrane helix</keyword>
<keyword evidence="1" id="KW-0812">Transmembrane</keyword>
<dbReference type="EMBL" id="LR214951">
    <property type="protein sequence ID" value="VEU59340.1"/>
    <property type="molecule type" value="Genomic_DNA"/>
</dbReference>
<proteinExistence type="predicted"/>
<organism evidence="2 3">
    <name type="scientific">Mesomycoplasma neurolyticum</name>
    <dbReference type="NCBI Taxonomy" id="2120"/>
    <lineage>
        <taxon>Bacteria</taxon>
        <taxon>Bacillati</taxon>
        <taxon>Mycoplasmatota</taxon>
        <taxon>Mycoplasmoidales</taxon>
        <taxon>Metamycoplasmataceae</taxon>
        <taxon>Mesomycoplasma</taxon>
    </lineage>
</organism>
<dbReference type="KEGG" id="mnu:NCTC10166_00308"/>
<gene>
    <name evidence="2" type="ORF">NCTC10166_00308</name>
</gene>
<keyword evidence="3" id="KW-1185">Reference proteome</keyword>
<dbReference type="RefSeq" id="WP_129719737.1">
    <property type="nucleotide sequence ID" value="NZ_LR214951.1"/>
</dbReference>
<feature type="transmembrane region" description="Helical" evidence="1">
    <location>
        <begin position="38"/>
        <end position="61"/>
    </location>
</feature>
<name>A0A449A4W9_9BACT</name>
<reference evidence="2 3" key="1">
    <citation type="submission" date="2019-01" db="EMBL/GenBank/DDBJ databases">
        <authorList>
            <consortium name="Pathogen Informatics"/>
        </authorList>
    </citation>
    <scope>NUCLEOTIDE SEQUENCE [LARGE SCALE GENOMIC DNA]</scope>
    <source>
        <strain evidence="2 3">NCTC10166</strain>
    </source>
</reference>
<sequence length="113" mass="12787">MNNFNFLQKIIYLNNENSQAVDTFTKGLQTAVKPIETVFLQIVSVCLSIICLMLMGAIIYYLIKVAFSDNKRSENLKHLKFIVLAFLAIFAVLLVGWPLIKQFSETVQSGVKI</sequence>
<evidence type="ECO:0000256" key="1">
    <source>
        <dbReference type="SAM" id="Phobius"/>
    </source>
</evidence>